<dbReference type="EMBL" id="CP000563">
    <property type="protein sequence ID" value="ABN61673.1"/>
    <property type="molecule type" value="Genomic_DNA"/>
</dbReference>
<accession>A3D4L0</accession>
<organism evidence="2 3">
    <name type="scientific">Shewanella baltica (strain OS155 / ATCC BAA-1091)</name>
    <dbReference type="NCBI Taxonomy" id="325240"/>
    <lineage>
        <taxon>Bacteria</taxon>
        <taxon>Pseudomonadati</taxon>
        <taxon>Pseudomonadota</taxon>
        <taxon>Gammaproteobacteria</taxon>
        <taxon>Alteromonadales</taxon>
        <taxon>Shewanellaceae</taxon>
        <taxon>Shewanella</taxon>
    </lineage>
</organism>
<dbReference type="AlphaFoldDB" id="A3D4L0"/>
<sequence length="135" mass="15547">MKNFNLTTVITIFLISLTYSVGIDFLLIEYTDLINTQLSYFNSRGIGVILGSILFYSCIAFSLKINFLMLITKNAYNKNTAIYWKYRLLPPSILFGLTLSGYIYFISIPLMSLVSLELIYLFILHKDTNRLISEN</sequence>
<feature type="transmembrane region" description="Helical" evidence="1">
    <location>
        <begin position="46"/>
        <end position="72"/>
    </location>
</feature>
<protein>
    <submittedName>
        <fullName evidence="2">Uncharacterized protein</fullName>
    </submittedName>
</protein>
<feature type="transmembrane region" description="Helical" evidence="1">
    <location>
        <begin position="93"/>
        <end position="123"/>
    </location>
</feature>
<reference evidence="2 3" key="1">
    <citation type="submission" date="2007-02" db="EMBL/GenBank/DDBJ databases">
        <title>Complete sequence of chromosome of Shewanella baltica OS155.</title>
        <authorList>
            <consortium name="US DOE Joint Genome Institute"/>
            <person name="Copeland A."/>
            <person name="Lucas S."/>
            <person name="Lapidus A."/>
            <person name="Barry K."/>
            <person name="Detter J.C."/>
            <person name="Glavina del Rio T."/>
            <person name="Hammon N."/>
            <person name="Israni S."/>
            <person name="Dalin E."/>
            <person name="Tice H."/>
            <person name="Pitluck S."/>
            <person name="Sims D.R."/>
            <person name="Brettin T."/>
            <person name="Bruce D."/>
            <person name="Han C."/>
            <person name="Tapia R."/>
            <person name="Brainard J."/>
            <person name="Schmutz J."/>
            <person name="Larimer F."/>
            <person name="Land M."/>
            <person name="Hauser L."/>
            <person name="Kyrpides N."/>
            <person name="Mikhailova N."/>
            <person name="Brettar I."/>
            <person name="Klappenbach J."/>
            <person name="Konstantinidis K."/>
            <person name="Rodrigues J."/>
            <person name="Tiedje J."/>
            <person name="Richardson P."/>
        </authorList>
    </citation>
    <scope>NUCLEOTIDE SEQUENCE [LARGE SCALE GENOMIC DNA]</scope>
    <source>
        <strain evidence="3">OS155 / ATCC BAA-1091</strain>
    </source>
</reference>
<evidence type="ECO:0000313" key="3">
    <source>
        <dbReference type="Proteomes" id="UP000001557"/>
    </source>
</evidence>
<name>A3D4L0_SHEB5</name>
<dbReference type="KEGG" id="sbl:Sbal_2177"/>
<keyword evidence="1" id="KW-0812">Transmembrane</keyword>
<dbReference type="STRING" id="325240.Sbal_2177"/>
<keyword evidence="1" id="KW-1133">Transmembrane helix</keyword>
<evidence type="ECO:0000256" key="1">
    <source>
        <dbReference type="SAM" id="Phobius"/>
    </source>
</evidence>
<evidence type="ECO:0000313" key="2">
    <source>
        <dbReference type="EMBL" id="ABN61673.1"/>
    </source>
</evidence>
<keyword evidence="1" id="KW-0472">Membrane</keyword>
<dbReference type="HOGENOM" id="CLU_1884355_0_0_6"/>
<keyword evidence="3" id="KW-1185">Reference proteome</keyword>
<proteinExistence type="predicted"/>
<gene>
    <name evidence="2" type="ordered locus">Sbal_2177</name>
</gene>
<dbReference type="Proteomes" id="UP000001557">
    <property type="component" value="Chromosome"/>
</dbReference>